<dbReference type="RefSeq" id="WP_136381918.1">
    <property type="nucleotide sequence ID" value="NZ_SLUB01000098.1"/>
</dbReference>
<evidence type="ECO:0000259" key="1">
    <source>
        <dbReference type="Pfam" id="PF01726"/>
    </source>
</evidence>
<proteinExistence type="predicted"/>
<dbReference type="SUPFAM" id="SSF46785">
    <property type="entry name" value="Winged helix' DNA-binding domain"/>
    <property type="match status" value="1"/>
</dbReference>
<dbReference type="GO" id="GO:0004252">
    <property type="term" value="F:serine-type endopeptidase activity"/>
    <property type="evidence" value="ECO:0007669"/>
    <property type="project" value="InterPro"/>
</dbReference>
<evidence type="ECO:0000313" key="2">
    <source>
        <dbReference type="EMBL" id="THE09173.1"/>
    </source>
</evidence>
<gene>
    <name evidence="2" type="ORF">E1I69_23410</name>
</gene>
<protein>
    <submittedName>
        <fullName evidence="2">Transcriptional regulator</fullName>
    </submittedName>
</protein>
<organism evidence="2 3">
    <name type="scientific">Bacillus timonensis</name>
    <dbReference type="NCBI Taxonomy" id="1033734"/>
    <lineage>
        <taxon>Bacteria</taxon>
        <taxon>Bacillati</taxon>
        <taxon>Bacillota</taxon>
        <taxon>Bacilli</taxon>
        <taxon>Bacillales</taxon>
        <taxon>Bacillaceae</taxon>
        <taxon>Bacillus</taxon>
    </lineage>
</organism>
<comment type="caution">
    <text evidence="2">The sequence shown here is derived from an EMBL/GenBank/DDBJ whole genome shotgun (WGS) entry which is preliminary data.</text>
</comment>
<keyword evidence="3" id="KW-1185">Reference proteome</keyword>
<dbReference type="Pfam" id="PF01726">
    <property type="entry name" value="LexA_DNA_bind"/>
    <property type="match status" value="1"/>
</dbReference>
<dbReference type="InterPro" id="IPR036390">
    <property type="entry name" value="WH_DNA-bd_sf"/>
</dbReference>
<dbReference type="Proteomes" id="UP000306477">
    <property type="component" value="Unassembled WGS sequence"/>
</dbReference>
<accession>A0A4V3V718</accession>
<feature type="domain" description="LexA repressor DNA-binding" evidence="1">
    <location>
        <begin position="1"/>
        <end position="65"/>
    </location>
</feature>
<evidence type="ECO:0000313" key="3">
    <source>
        <dbReference type="Proteomes" id="UP000306477"/>
    </source>
</evidence>
<dbReference type="Gene3D" id="1.10.10.10">
    <property type="entry name" value="Winged helix-like DNA-binding domain superfamily/Winged helix DNA-binding domain"/>
    <property type="match status" value="1"/>
</dbReference>
<sequence length="72" mass="8317">MHKLTIKQKRVLDTIASFIDEHDYAPTVRELCSILSLASPSTVKGYLDKLKDRGYIDFEPRSPRTLRILKKV</sequence>
<name>A0A4V3V718_9BACI</name>
<dbReference type="InterPro" id="IPR036388">
    <property type="entry name" value="WH-like_DNA-bd_sf"/>
</dbReference>
<reference evidence="2 3" key="1">
    <citation type="journal article" date="2019" name="Indoor Air">
        <title>Impacts of indoor surface finishes on bacterial viability.</title>
        <authorList>
            <person name="Hu J."/>
            <person name="Maamar S.B."/>
            <person name="Glawe A.J."/>
            <person name="Gottel N."/>
            <person name="Gilbert J.A."/>
            <person name="Hartmann E.M."/>
        </authorList>
    </citation>
    <scope>NUCLEOTIDE SEQUENCE [LARGE SCALE GENOMIC DNA]</scope>
    <source>
        <strain evidence="2 3">AF060A6</strain>
    </source>
</reference>
<dbReference type="OrthoDB" id="1956263at2"/>
<dbReference type="InterPro" id="IPR006199">
    <property type="entry name" value="LexA_DNA-bd_dom"/>
</dbReference>
<dbReference type="EMBL" id="SLUB01000098">
    <property type="protein sequence ID" value="THE09173.1"/>
    <property type="molecule type" value="Genomic_DNA"/>
</dbReference>
<dbReference type="AlphaFoldDB" id="A0A4V3V718"/>
<dbReference type="GO" id="GO:0006508">
    <property type="term" value="P:proteolysis"/>
    <property type="evidence" value="ECO:0007669"/>
    <property type="project" value="InterPro"/>
</dbReference>